<keyword evidence="2" id="KW-0175">Coiled coil</keyword>
<keyword evidence="6" id="KW-1185">Reference proteome</keyword>
<keyword evidence="1" id="KW-0862">Zinc</keyword>
<evidence type="ECO:0000256" key="1">
    <source>
        <dbReference type="PROSITE-ProRule" id="PRU00042"/>
    </source>
</evidence>
<reference evidence="5 6" key="1">
    <citation type="submission" date="2016-10" db="EMBL/GenBank/DDBJ databases">
        <title>Draft genome sequence of Coniochaeta ligniaria NRRL30616, a lignocellulolytic fungus for bioabatement of inhibitors in plant biomass hydrolysates.</title>
        <authorList>
            <consortium name="DOE Joint Genome Institute"/>
            <person name="Jimenez D.J."/>
            <person name="Hector R.E."/>
            <person name="Riley R."/>
            <person name="Sun H."/>
            <person name="Grigoriev I.V."/>
            <person name="Van Elsas J.D."/>
            <person name="Nichols N.N."/>
        </authorList>
    </citation>
    <scope>NUCLEOTIDE SEQUENCE [LARGE SCALE GENOMIC DNA]</scope>
    <source>
        <strain evidence="5 6">NRRL 30616</strain>
    </source>
</reference>
<proteinExistence type="predicted"/>
<dbReference type="AlphaFoldDB" id="A0A1J7I5C1"/>
<dbReference type="Gene3D" id="3.30.160.60">
    <property type="entry name" value="Classic Zinc Finger"/>
    <property type="match status" value="1"/>
</dbReference>
<dbReference type="InterPro" id="IPR013087">
    <property type="entry name" value="Znf_C2H2_type"/>
</dbReference>
<name>A0A1J7I5C1_9PEZI</name>
<dbReference type="InParanoid" id="A0A1J7I5C1"/>
<evidence type="ECO:0000313" key="5">
    <source>
        <dbReference type="EMBL" id="OIW22726.1"/>
    </source>
</evidence>
<keyword evidence="1" id="KW-0863">Zinc-finger</keyword>
<dbReference type="OrthoDB" id="5267780at2759"/>
<dbReference type="PROSITE" id="PS00028">
    <property type="entry name" value="ZINC_FINGER_C2H2_1"/>
    <property type="match status" value="1"/>
</dbReference>
<organism evidence="5 6">
    <name type="scientific">Coniochaeta ligniaria NRRL 30616</name>
    <dbReference type="NCBI Taxonomy" id="1408157"/>
    <lineage>
        <taxon>Eukaryota</taxon>
        <taxon>Fungi</taxon>
        <taxon>Dikarya</taxon>
        <taxon>Ascomycota</taxon>
        <taxon>Pezizomycotina</taxon>
        <taxon>Sordariomycetes</taxon>
        <taxon>Sordariomycetidae</taxon>
        <taxon>Coniochaetales</taxon>
        <taxon>Coniochaetaceae</taxon>
        <taxon>Coniochaeta</taxon>
    </lineage>
</organism>
<dbReference type="PROSITE" id="PS50157">
    <property type="entry name" value="ZINC_FINGER_C2H2_2"/>
    <property type="match status" value="1"/>
</dbReference>
<dbReference type="EMBL" id="KV875110">
    <property type="protein sequence ID" value="OIW22726.1"/>
    <property type="molecule type" value="Genomic_DNA"/>
</dbReference>
<feature type="coiled-coil region" evidence="2">
    <location>
        <begin position="325"/>
        <end position="431"/>
    </location>
</feature>
<keyword evidence="1" id="KW-0479">Metal-binding</keyword>
<feature type="region of interest" description="Disordered" evidence="3">
    <location>
        <begin position="147"/>
        <end position="211"/>
    </location>
</feature>
<evidence type="ECO:0000313" key="6">
    <source>
        <dbReference type="Proteomes" id="UP000182658"/>
    </source>
</evidence>
<dbReference type="SMART" id="SM00355">
    <property type="entry name" value="ZnF_C2H2"/>
    <property type="match status" value="2"/>
</dbReference>
<feature type="compositionally biased region" description="Pro residues" evidence="3">
    <location>
        <begin position="169"/>
        <end position="192"/>
    </location>
</feature>
<accession>A0A1J7I5C1</accession>
<feature type="compositionally biased region" description="Low complexity" evidence="3">
    <location>
        <begin position="193"/>
        <end position="207"/>
    </location>
</feature>
<dbReference type="GO" id="GO:0008270">
    <property type="term" value="F:zinc ion binding"/>
    <property type="evidence" value="ECO:0007669"/>
    <property type="project" value="UniProtKB-KW"/>
</dbReference>
<evidence type="ECO:0000259" key="4">
    <source>
        <dbReference type="PROSITE" id="PS50157"/>
    </source>
</evidence>
<feature type="compositionally biased region" description="Polar residues" evidence="3">
    <location>
        <begin position="147"/>
        <end position="160"/>
    </location>
</feature>
<dbReference type="Proteomes" id="UP000182658">
    <property type="component" value="Unassembled WGS sequence"/>
</dbReference>
<sequence length="431" mass="49356">MDRDTSELLHPEPDLAISLDPRLQTAPGDTYASAVLPYPLITAPFDADAYDINGAYLADEYLAHEHIVGTPAVTTHGNLTHMNQNMASHGSSSQAPTAWNVGMPTYQTPTTSAQTITRHTDMAQNMTSHHFRPVQMPAAWNIAMPTYQTPTPEAQPTTGHTGADLPHQNFPPPWPSPLEAPAPPQNPTPSPSKTPTLATPTTTTPAATEKKLPCSKCDEKFPDRATLKAHNKAVHQIWRCDWPGCKRRDVPFHQETSYRRHMREIHQVEVATDKQKRGKAKAAESQEQLEPMQAYLQGAGNRLPADLRLAARWSTRGEGDMPDDVASLKEDNRRLREMVDRLGEELRKQRAGDEEERRREAEERRKEVDEMFRAHQEELKKLRQNDEDWVTRREEMKELRERLRVRQEHEIRKLEDHHERNERRLWNLLNQ</sequence>
<feature type="domain" description="C2H2-type" evidence="4">
    <location>
        <begin position="212"/>
        <end position="235"/>
    </location>
</feature>
<evidence type="ECO:0000256" key="3">
    <source>
        <dbReference type="SAM" id="MobiDB-lite"/>
    </source>
</evidence>
<evidence type="ECO:0000256" key="2">
    <source>
        <dbReference type="SAM" id="Coils"/>
    </source>
</evidence>
<protein>
    <recommendedName>
        <fullName evidence="4">C2H2-type domain-containing protein</fullName>
    </recommendedName>
</protein>
<gene>
    <name evidence="5" type="ORF">CONLIGDRAFT_674770</name>
</gene>